<dbReference type="Pfam" id="PF17827">
    <property type="entry name" value="PrmC_N"/>
    <property type="match status" value="1"/>
</dbReference>
<dbReference type="GO" id="GO:0032259">
    <property type="term" value="P:methylation"/>
    <property type="evidence" value="ECO:0007669"/>
    <property type="project" value="UniProtKB-KW"/>
</dbReference>
<dbReference type="NCBIfam" id="TIGR03534">
    <property type="entry name" value="RF_mod_PrmC"/>
    <property type="match status" value="1"/>
</dbReference>
<dbReference type="GO" id="GO:0003676">
    <property type="term" value="F:nucleic acid binding"/>
    <property type="evidence" value="ECO:0007669"/>
    <property type="project" value="InterPro"/>
</dbReference>
<dbReference type="InterPro" id="IPR050320">
    <property type="entry name" value="N5-glutamine_MTase"/>
</dbReference>
<evidence type="ECO:0000256" key="3">
    <source>
        <dbReference type="ARBA" id="ARBA00022679"/>
    </source>
</evidence>
<dbReference type="SUPFAM" id="SSF53335">
    <property type="entry name" value="S-adenosyl-L-methionine-dependent methyltransferases"/>
    <property type="match status" value="1"/>
</dbReference>
<name>A0A558ASL2_9STAP</name>
<dbReference type="EC" id="2.1.1.297" evidence="1"/>
<dbReference type="InterPro" id="IPR002052">
    <property type="entry name" value="DNA_methylase_N6_adenine_CS"/>
</dbReference>
<evidence type="ECO:0000259" key="7">
    <source>
        <dbReference type="Pfam" id="PF17827"/>
    </source>
</evidence>
<dbReference type="PANTHER" id="PTHR18895:SF74">
    <property type="entry name" value="MTRF1L RELEASE FACTOR GLUTAMINE METHYLTRANSFERASE"/>
    <property type="match status" value="1"/>
</dbReference>
<evidence type="ECO:0000313" key="9">
    <source>
        <dbReference type="Proteomes" id="UP000315103"/>
    </source>
</evidence>
<keyword evidence="4" id="KW-0949">S-adenosyl-L-methionine</keyword>
<dbReference type="Gene3D" id="1.10.8.10">
    <property type="entry name" value="DNA helicase RuvA subunit, C-terminal domain"/>
    <property type="match status" value="1"/>
</dbReference>
<dbReference type="InterPro" id="IPR019874">
    <property type="entry name" value="RF_methyltr_PrmC"/>
</dbReference>
<dbReference type="InterPro" id="IPR040758">
    <property type="entry name" value="PrmC_N"/>
</dbReference>
<dbReference type="EMBL" id="VMSJ01000004">
    <property type="protein sequence ID" value="TVT27251.1"/>
    <property type="molecule type" value="Genomic_DNA"/>
</dbReference>
<dbReference type="InterPro" id="IPR004556">
    <property type="entry name" value="HemK-like"/>
</dbReference>
<comment type="caution">
    <text evidence="8">The sequence shown here is derived from an EMBL/GenBank/DDBJ whole genome shotgun (WGS) entry which is preliminary data.</text>
</comment>
<dbReference type="PROSITE" id="PS00092">
    <property type="entry name" value="N6_MTASE"/>
    <property type="match status" value="1"/>
</dbReference>
<dbReference type="Gene3D" id="3.40.50.150">
    <property type="entry name" value="Vaccinia Virus protein VP39"/>
    <property type="match status" value="1"/>
</dbReference>
<gene>
    <name evidence="8" type="primary">prmC</name>
    <name evidence="8" type="ORF">FO441_09390</name>
</gene>
<feature type="domain" description="Release factor glutamine methyltransferase N-terminal" evidence="7">
    <location>
        <begin position="8"/>
        <end position="76"/>
    </location>
</feature>
<dbReference type="OrthoDB" id="9800643at2"/>
<dbReference type="GO" id="GO:0102559">
    <property type="term" value="F:peptide chain release factor N(5)-glutamine methyltransferase activity"/>
    <property type="evidence" value="ECO:0007669"/>
    <property type="project" value="UniProtKB-EC"/>
</dbReference>
<evidence type="ECO:0000256" key="5">
    <source>
        <dbReference type="ARBA" id="ARBA00048391"/>
    </source>
</evidence>
<dbReference type="RefSeq" id="WP_145289164.1">
    <property type="nucleotide sequence ID" value="NZ_VMSJ01000004.1"/>
</dbReference>
<organism evidence="8 9">
    <name type="scientific">Salinicoccus cyprini</name>
    <dbReference type="NCBI Taxonomy" id="2493691"/>
    <lineage>
        <taxon>Bacteria</taxon>
        <taxon>Bacillati</taxon>
        <taxon>Bacillota</taxon>
        <taxon>Bacilli</taxon>
        <taxon>Bacillales</taxon>
        <taxon>Staphylococcaceae</taxon>
        <taxon>Salinicoccus</taxon>
    </lineage>
</organism>
<keyword evidence="2 8" id="KW-0489">Methyltransferase</keyword>
<evidence type="ECO:0000259" key="6">
    <source>
        <dbReference type="Pfam" id="PF05175"/>
    </source>
</evidence>
<protein>
    <recommendedName>
        <fullName evidence="1">peptide chain release factor N(5)-glutamine methyltransferase</fullName>
        <ecNumber evidence="1">2.1.1.297</ecNumber>
    </recommendedName>
</protein>
<evidence type="ECO:0000256" key="2">
    <source>
        <dbReference type="ARBA" id="ARBA00022603"/>
    </source>
</evidence>
<keyword evidence="9" id="KW-1185">Reference proteome</keyword>
<feature type="domain" description="Methyltransferase small" evidence="6">
    <location>
        <begin position="109"/>
        <end position="191"/>
    </location>
</feature>
<dbReference type="Pfam" id="PF05175">
    <property type="entry name" value="MTS"/>
    <property type="match status" value="1"/>
</dbReference>
<dbReference type="InterPro" id="IPR007848">
    <property type="entry name" value="Small_mtfrase_dom"/>
</dbReference>
<sequence>MHPYSYREMVKEAKASLSVSGGEIQPATLLLEDLFEMNMTRFLLDGDKEVPALDRARYEAAIRRISEGEPYQYVVGHAWFYGEKFTVTEDTLIPRNETEELVEIVLAREQDTGKTVVDIGCGTGAIGLTLSAAWQNNTVILTDVSEPALRVAGTNAEKLGMNPDFLSGHLFEPLVERNIKVDCVVSNPPYIGKDELGDMGGSVIAHEPALALFAEDDGLALYKQMVDQLDSVLNERGTVYFEIGWKQADVLRAYIRQRWPGVEPKVEKDMNGNDRILHFRWEVQYEDQNLGHQNGSA</sequence>
<dbReference type="InterPro" id="IPR029063">
    <property type="entry name" value="SAM-dependent_MTases_sf"/>
</dbReference>
<reference evidence="8 9" key="1">
    <citation type="submission" date="2019-07" db="EMBL/GenBank/DDBJ databases">
        <title>Salinicoccus cyprini sp. nov., isolated from gastro-intestinal tract of mirror carp, Cyprinus carpio var. specularis, collected from Gobind Sagar Reservoir, Himachal Pradesh, India.</title>
        <authorList>
            <person name="Talwar C."/>
            <person name="Singh A.K."/>
            <person name="Lal R."/>
            <person name="Negi R.K."/>
        </authorList>
    </citation>
    <scope>NUCLEOTIDE SEQUENCE [LARGE SCALE GENOMIC DNA]</scope>
    <source>
        <strain evidence="8 9">CT19</strain>
    </source>
</reference>
<comment type="catalytic activity">
    <reaction evidence="5">
        <text>L-glutaminyl-[peptide chain release factor] + S-adenosyl-L-methionine = N(5)-methyl-L-glutaminyl-[peptide chain release factor] + S-adenosyl-L-homocysteine + H(+)</text>
        <dbReference type="Rhea" id="RHEA:42896"/>
        <dbReference type="Rhea" id="RHEA-COMP:10271"/>
        <dbReference type="Rhea" id="RHEA-COMP:10272"/>
        <dbReference type="ChEBI" id="CHEBI:15378"/>
        <dbReference type="ChEBI" id="CHEBI:30011"/>
        <dbReference type="ChEBI" id="CHEBI:57856"/>
        <dbReference type="ChEBI" id="CHEBI:59789"/>
        <dbReference type="ChEBI" id="CHEBI:61891"/>
        <dbReference type="EC" id="2.1.1.297"/>
    </reaction>
</comment>
<evidence type="ECO:0000313" key="8">
    <source>
        <dbReference type="EMBL" id="TVT27251.1"/>
    </source>
</evidence>
<keyword evidence="3 8" id="KW-0808">Transferase</keyword>
<evidence type="ECO:0000256" key="1">
    <source>
        <dbReference type="ARBA" id="ARBA00012771"/>
    </source>
</evidence>
<dbReference type="NCBIfam" id="TIGR00536">
    <property type="entry name" value="hemK_fam"/>
    <property type="match status" value="1"/>
</dbReference>
<dbReference type="AlphaFoldDB" id="A0A558ASL2"/>
<accession>A0A558ASL2</accession>
<evidence type="ECO:0000256" key="4">
    <source>
        <dbReference type="ARBA" id="ARBA00022691"/>
    </source>
</evidence>
<dbReference type="PANTHER" id="PTHR18895">
    <property type="entry name" value="HEMK METHYLTRANSFERASE"/>
    <property type="match status" value="1"/>
</dbReference>
<dbReference type="CDD" id="cd02440">
    <property type="entry name" value="AdoMet_MTases"/>
    <property type="match status" value="1"/>
</dbReference>
<dbReference type="Proteomes" id="UP000315103">
    <property type="component" value="Unassembled WGS sequence"/>
</dbReference>
<proteinExistence type="predicted"/>